<dbReference type="InterPro" id="IPR015919">
    <property type="entry name" value="Cadherin-like_sf"/>
</dbReference>
<evidence type="ECO:0000313" key="3">
    <source>
        <dbReference type="Proteomes" id="UP001597062"/>
    </source>
</evidence>
<sequence length="172" mass="17617">IDPATGEVTLPAQDFENPADSDGNNVYVVEVTGTDADGNQAVGTVTITVADVVETTTIDLSDETQTVDENTVATDTPVLSGTPIGVVTYAITGGTDQGLFSIDPATGEVTLPAQDFENPADSDGDNVYVVEVTGTDADGNQAVGTVTITVADVVETTTIDLSDETQTVDENT</sequence>
<dbReference type="InterPro" id="IPR002126">
    <property type="entry name" value="Cadherin-like_dom"/>
</dbReference>
<reference evidence="3" key="1">
    <citation type="journal article" date="2019" name="Int. J. Syst. Evol. Microbiol.">
        <title>The Global Catalogue of Microorganisms (GCM) 10K type strain sequencing project: providing services to taxonomists for standard genome sequencing and annotation.</title>
        <authorList>
            <consortium name="The Broad Institute Genomics Platform"/>
            <consortium name="The Broad Institute Genome Sequencing Center for Infectious Disease"/>
            <person name="Wu L."/>
            <person name="Ma J."/>
        </authorList>
    </citation>
    <scope>NUCLEOTIDE SEQUENCE [LARGE SCALE GENOMIC DNA]</scope>
    <source>
        <strain evidence="3">CCUG 60527</strain>
    </source>
</reference>
<dbReference type="SUPFAM" id="SSF49313">
    <property type="entry name" value="Cadherin-like"/>
    <property type="match status" value="1"/>
</dbReference>
<gene>
    <name evidence="2" type="ORF">ACFQ1U_00540</name>
</gene>
<dbReference type="EMBL" id="JBHTJR010000010">
    <property type="protein sequence ID" value="MFD0991681.1"/>
    <property type="molecule type" value="Genomic_DNA"/>
</dbReference>
<accession>A0ABW3JN14</accession>
<name>A0ABW3JN14_9FLAO</name>
<dbReference type="PROSITE" id="PS50268">
    <property type="entry name" value="CADHERIN_2"/>
    <property type="match status" value="1"/>
</dbReference>
<dbReference type="RefSeq" id="WP_386104213.1">
    <property type="nucleotide sequence ID" value="NZ_JBHTJR010000010.1"/>
</dbReference>
<dbReference type="Proteomes" id="UP001597062">
    <property type="component" value="Unassembled WGS sequence"/>
</dbReference>
<feature type="domain" description="Cadherin" evidence="1">
    <location>
        <begin position="73"/>
        <end position="161"/>
    </location>
</feature>
<organism evidence="2 3">
    <name type="scientific">Tenacibaculum geojense</name>
    <dbReference type="NCBI Taxonomy" id="915352"/>
    <lineage>
        <taxon>Bacteria</taxon>
        <taxon>Pseudomonadati</taxon>
        <taxon>Bacteroidota</taxon>
        <taxon>Flavobacteriia</taxon>
        <taxon>Flavobacteriales</taxon>
        <taxon>Flavobacteriaceae</taxon>
        <taxon>Tenacibaculum</taxon>
    </lineage>
</organism>
<protein>
    <submittedName>
        <fullName evidence="2">Cadherin repeat domain-containing protein</fullName>
    </submittedName>
</protein>
<dbReference type="CDD" id="cd11304">
    <property type="entry name" value="Cadherin_repeat"/>
    <property type="match status" value="1"/>
</dbReference>
<evidence type="ECO:0000259" key="1">
    <source>
        <dbReference type="PROSITE" id="PS50268"/>
    </source>
</evidence>
<comment type="caution">
    <text evidence="2">The sequence shown here is derived from an EMBL/GenBank/DDBJ whole genome shotgun (WGS) entry which is preliminary data.</text>
</comment>
<feature type="non-terminal residue" evidence="2">
    <location>
        <position position="172"/>
    </location>
</feature>
<evidence type="ECO:0000313" key="2">
    <source>
        <dbReference type="EMBL" id="MFD0991681.1"/>
    </source>
</evidence>
<dbReference type="Gene3D" id="2.60.40.60">
    <property type="entry name" value="Cadherins"/>
    <property type="match status" value="1"/>
</dbReference>
<keyword evidence="3" id="KW-1185">Reference proteome</keyword>
<proteinExistence type="predicted"/>
<feature type="non-terminal residue" evidence="2">
    <location>
        <position position="1"/>
    </location>
</feature>